<dbReference type="Gene3D" id="3.30.420.40">
    <property type="match status" value="2"/>
</dbReference>
<dbReference type="Proteomes" id="UP000027195">
    <property type="component" value="Unassembled WGS sequence"/>
</dbReference>
<feature type="domain" description="ATPase BadF/BadG/BcrA/BcrD type" evidence="5">
    <location>
        <begin position="17"/>
        <end position="356"/>
    </location>
</feature>
<dbReference type="EC" id="2.7.1.59" evidence="2"/>
<dbReference type="HOGENOM" id="CLU_016274_7_0_1"/>
<comment type="similarity">
    <text evidence="1">Belongs to the eukaryotic-type N-acetylglucosamine kinase family.</text>
</comment>
<organism evidence="6 7">
    <name type="scientific">Botryobasidium botryosum (strain FD-172 SS1)</name>
    <dbReference type="NCBI Taxonomy" id="930990"/>
    <lineage>
        <taxon>Eukaryota</taxon>
        <taxon>Fungi</taxon>
        <taxon>Dikarya</taxon>
        <taxon>Basidiomycota</taxon>
        <taxon>Agaricomycotina</taxon>
        <taxon>Agaricomycetes</taxon>
        <taxon>Cantharellales</taxon>
        <taxon>Botryobasidiaceae</taxon>
        <taxon>Botryobasidium</taxon>
    </lineage>
</organism>
<accession>A0A067LVI1</accession>
<evidence type="ECO:0000313" key="6">
    <source>
        <dbReference type="EMBL" id="KDQ07174.1"/>
    </source>
</evidence>
<dbReference type="GO" id="GO:0045127">
    <property type="term" value="F:N-acetylglucosamine kinase activity"/>
    <property type="evidence" value="ECO:0007669"/>
    <property type="project" value="UniProtKB-EC"/>
</dbReference>
<evidence type="ECO:0000313" key="7">
    <source>
        <dbReference type="Proteomes" id="UP000027195"/>
    </source>
</evidence>
<evidence type="ECO:0000259" key="5">
    <source>
        <dbReference type="Pfam" id="PF01869"/>
    </source>
</evidence>
<dbReference type="SUPFAM" id="SSF53067">
    <property type="entry name" value="Actin-like ATPase domain"/>
    <property type="match status" value="2"/>
</dbReference>
<dbReference type="InterPro" id="IPR052519">
    <property type="entry name" value="Euk-type_GlcNAc_Kinase"/>
</dbReference>
<keyword evidence="7" id="KW-1185">Reference proteome</keyword>
<dbReference type="OrthoDB" id="311172at2759"/>
<evidence type="ECO:0000256" key="4">
    <source>
        <dbReference type="ARBA" id="ARBA00031123"/>
    </source>
</evidence>
<gene>
    <name evidence="6" type="ORF">BOTBODRAFT_120418</name>
</gene>
<name>A0A067LVI1_BOTB1</name>
<dbReference type="AlphaFoldDB" id="A0A067LVI1"/>
<sequence>MSATTSARAHGGLFLCVDCGGSKTAAAIASPSGSIVARGLGGPSNFTDVAPAVFLRSLQDAVQSALHALPLDALPPHARLLPARSPQFAAVWVGASGVDTPAAVAALTRQIAPLFALSPDSPRVIVTNDTHLLASPLRLHPRASLALVTIAGTGSIVVSFAASPPPLGPPAIHRIGGWGWILGDEGSGFYIGRAGVQWLLGVSDSGHQLSEEERVLYDAILRHFDIVNPTDIFEVVYAPEPEHKADLEPPDKDGRQREKLAVALASIPRKHRLSTLTPLIFYHAFSAAPSNPYALSIARAAASSLASQMLSCYRLSNTSAQKHGIHVDGNSTILCFGGGLLGVREYREMVLQELKDMGEDQWAAVELVDAPCDSGAKAIAKTWSKDETF</sequence>
<evidence type="ECO:0000256" key="1">
    <source>
        <dbReference type="ARBA" id="ARBA00006198"/>
    </source>
</evidence>
<dbReference type="InParanoid" id="A0A067LVI1"/>
<reference evidence="7" key="1">
    <citation type="journal article" date="2014" name="Proc. Natl. Acad. Sci. U.S.A.">
        <title>Extensive sampling of basidiomycete genomes demonstrates inadequacy of the white-rot/brown-rot paradigm for wood decay fungi.</title>
        <authorList>
            <person name="Riley R."/>
            <person name="Salamov A.A."/>
            <person name="Brown D.W."/>
            <person name="Nagy L.G."/>
            <person name="Floudas D."/>
            <person name="Held B.W."/>
            <person name="Levasseur A."/>
            <person name="Lombard V."/>
            <person name="Morin E."/>
            <person name="Otillar R."/>
            <person name="Lindquist E.A."/>
            <person name="Sun H."/>
            <person name="LaButti K.M."/>
            <person name="Schmutz J."/>
            <person name="Jabbour D."/>
            <person name="Luo H."/>
            <person name="Baker S.E."/>
            <person name="Pisabarro A.G."/>
            <person name="Walton J.D."/>
            <person name="Blanchette R.A."/>
            <person name="Henrissat B."/>
            <person name="Martin F."/>
            <person name="Cullen D."/>
            <person name="Hibbett D.S."/>
            <person name="Grigoriev I.V."/>
        </authorList>
    </citation>
    <scope>NUCLEOTIDE SEQUENCE [LARGE SCALE GENOMIC DNA]</scope>
    <source>
        <strain evidence="7">FD-172 SS1</strain>
    </source>
</reference>
<dbReference type="InterPro" id="IPR002731">
    <property type="entry name" value="ATPase_BadF"/>
</dbReference>
<dbReference type="Pfam" id="PF01869">
    <property type="entry name" value="BcrAD_BadFG"/>
    <property type="match status" value="1"/>
</dbReference>
<evidence type="ECO:0000256" key="3">
    <source>
        <dbReference type="ARBA" id="ARBA00014974"/>
    </source>
</evidence>
<dbReference type="PANTHER" id="PTHR43190">
    <property type="entry name" value="N-ACETYL-D-GLUCOSAMINE KINASE"/>
    <property type="match status" value="1"/>
</dbReference>
<dbReference type="PANTHER" id="PTHR43190:SF3">
    <property type="entry name" value="N-ACETYL-D-GLUCOSAMINE KINASE"/>
    <property type="match status" value="1"/>
</dbReference>
<proteinExistence type="inferred from homology"/>
<dbReference type="STRING" id="930990.A0A067LVI1"/>
<evidence type="ECO:0000256" key="2">
    <source>
        <dbReference type="ARBA" id="ARBA00012122"/>
    </source>
</evidence>
<protein>
    <recommendedName>
        <fullName evidence="3">N-acetyl-D-glucosamine kinase</fullName>
        <ecNumber evidence="2">2.7.1.59</ecNumber>
    </recommendedName>
    <alternativeName>
        <fullName evidence="4">GlcNAc kinase</fullName>
    </alternativeName>
</protein>
<dbReference type="InterPro" id="IPR043129">
    <property type="entry name" value="ATPase_NBD"/>
</dbReference>
<dbReference type="EMBL" id="KL198113">
    <property type="protein sequence ID" value="KDQ07174.1"/>
    <property type="molecule type" value="Genomic_DNA"/>
</dbReference>